<dbReference type="AlphaFoldDB" id="A0A0F9HFY3"/>
<dbReference type="Pfam" id="PF07505">
    <property type="entry name" value="DUF5131"/>
    <property type="match status" value="1"/>
</dbReference>
<dbReference type="InterPro" id="IPR011101">
    <property type="entry name" value="DUF5131"/>
</dbReference>
<accession>A0A0F9HFY3</accession>
<reference evidence="1" key="1">
    <citation type="journal article" date="2015" name="Nature">
        <title>Complex archaea that bridge the gap between prokaryotes and eukaryotes.</title>
        <authorList>
            <person name="Spang A."/>
            <person name="Saw J.H."/>
            <person name="Jorgensen S.L."/>
            <person name="Zaremba-Niedzwiedzka K."/>
            <person name="Martijn J."/>
            <person name="Lind A.E."/>
            <person name="van Eijk R."/>
            <person name="Schleper C."/>
            <person name="Guy L."/>
            <person name="Ettema T.J."/>
        </authorList>
    </citation>
    <scope>NUCLEOTIDE SEQUENCE</scope>
</reference>
<comment type="caution">
    <text evidence="1">The sequence shown here is derived from an EMBL/GenBank/DDBJ whole genome shotgun (WGS) entry which is preliminary data.</text>
</comment>
<feature type="non-terminal residue" evidence="1">
    <location>
        <position position="163"/>
    </location>
</feature>
<name>A0A0F9HFY3_9ZZZZ</name>
<organism evidence="1">
    <name type="scientific">marine sediment metagenome</name>
    <dbReference type="NCBI Taxonomy" id="412755"/>
    <lineage>
        <taxon>unclassified sequences</taxon>
        <taxon>metagenomes</taxon>
        <taxon>ecological metagenomes</taxon>
    </lineage>
</organism>
<proteinExistence type="predicted"/>
<sequence length="163" mass="19160">MEAEKNCHRTEDKFVEKYQSVVYVNGGWNGKVYCDKKALDIPLHWLKPRRIFVNSMSDTFHEKVPFGFIMDMWRTIGRCPQHTFQVLTKRPEIMTKWMKLWVDTKEEVYSFKNARGPEAVRKAHTSGRAYLFADMIERWGKPPNGAAFPLYDWAEGIQGWPAI</sequence>
<gene>
    <name evidence="1" type="ORF">LCGC14_1787990</name>
</gene>
<protein>
    <submittedName>
        <fullName evidence="1">Uncharacterized protein</fullName>
    </submittedName>
</protein>
<dbReference type="EMBL" id="LAZR01017031">
    <property type="protein sequence ID" value="KKM02077.1"/>
    <property type="molecule type" value="Genomic_DNA"/>
</dbReference>
<evidence type="ECO:0000313" key="1">
    <source>
        <dbReference type="EMBL" id="KKM02077.1"/>
    </source>
</evidence>